<dbReference type="CDD" id="cd09212">
    <property type="entry name" value="PUB"/>
    <property type="match status" value="1"/>
</dbReference>
<reference evidence="5" key="1">
    <citation type="submission" date="2022-02" db="EMBL/GenBank/DDBJ databases">
        <authorList>
            <person name="Giguere J D."/>
        </authorList>
    </citation>
    <scope>NUCLEOTIDE SEQUENCE</scope>
    <source>
        <strain evidence="5">CCAP 1055/1</strain>
    </source>
</reference>
<dbReference type="GO" id="GO:1903094">
    <property type="term" value="P:negative regulation of protein K48-linked deubiquitination"/>
    <property type="evidence" value="ECO:0007669"/>
    <property type="project" value="TreeGrafter"/>
</dbReference>
<feature type="region of interest" description="Disordered" evidence="2">
    <location>
        <begin position="419"/>
        <end position="439"/>
    </location>
</feature>
<dbReference type="AlphaFoldDB" id="A0A8J9S3P4"/>
<evidence type="ECO:0000313" key="5">
    <source>
        <dbReference type="EMBL" id="CAG9278830.1"/>
    </source>
</evidence>
<keyword evidence="1" id="KW-0479">Metal-binding</keyword>
<feature type="compositionally biased region" description="Acidic residues" evidence="2">
    <location>
        <begin position="180"/>
        <end position="189"/>
    </location>
</feature>
<keyword evidence="1" id="KW-0862">Zinc</keyword>
<dbReference type="GO" id="GO:0032435">
    <property type="term" value="P:negative regulation of proteasomal ubiquitin-dependent protein catabolic process"/>
    <property type="evidence" value="ECO:0007669"/>
    <property type="project" value="TreeGrafter"/>
</dbReference>
<sequence length="553" mass="60607">MTLIELGSPSALQEFIASHRNVIVTFSAHWCGPCKASHPALRDLADQAKADVTKDVRMGIVYESDISDAIHDYAVRAFPTYVLFQNQRELERVEGVNFVAIQAMIDQHCVTVLKGGTALGSSSSAADATAYTPLSPAAAREARLARLTQNHPSAPQPAPAPSMPAADRKPTPTPSTDNENAPDDVEMMDADTNANTNTHTNDPTAELDPNVLRTLTDDMGFPLLRAQKGLLFGNGATVEAAVEWLTEHQDDDDIDEPIPANAGAVAQSYKCNECGKILSNMANLELHANKTGHSDFEESTTAVKPLTDDEKKAKIAEIKELLRLKRAEREEAEKVDLTEREKQRRMMGKEMSKTREEVEKEQRKREAYLRKKEKDDFKRERARIRAELAKDKAERQSNKGKLSSKLGIDGYNPDGIQYDVPGQAGGDAAMDDEQHQHHQQKRLKASAAKIDEYITKVSAYKAGGDGGKCLKVLKIYIGNVVDHPDDPKYRSINTDNKAFKIKVKPFIGAKALLLAVGFAPNQSETALELGEGANHELLVSTKGKLESAIAAYG</sequence>
<dbReference type="SMART" id="SM00580">
    <property type="entry name" value="PUG"/>
    <property type="match status" value="1"/>
</dbReference>
<dbReference type="Gene3D" id="1.20.58.2190">
    <property type="match status" value="1"/>
</dbReference>
<dbReference type="Gene3D" id="3.40.30.10">
    <property type="entry name" value="Glutaredoxin"/>
    <property type="match status" value="1"/>
</dbReference>
<dbReference type="EMBL" id="OU594951">
    <property type="protein sequence ID" value="CAG9278830.1"/>
    <property type="molecule type" value="Genomic_DNA"/>
</dbReference>
<keyword evidence="1" id="KW-0863">Zinc-finger</keyword>
<organism evidence="5">
    <name type="scientific">Phaeodactylum tricornutum</name>
    <name type="common">Diatom</name>
    <dbReference type="NCBI Taxonomy" id="2850"/>
    <lineage>
        <taxon>Eukaryota</taxon>
        <taxon>Sar</taxon>
        <taxon>Stramenopiles</taxon>
        <taxon>Ochrophyta</taxon>
        <taxon>Bacillariophyta</taxon>
        <taxon>Bacillariophyceae</taxon>
        <taxon>Bacillariophycidae</taxon>
        <taxon>Naviculales</taxon>
        <taxon>Phaeodactylaceae</taxon>
        <taxon>Phaeodactylum</taxon>
    </lineage>
</organism>
<evidence type="ECO:0000256" key="1">
    <source>
        <dbReference type="PROSITE-ProRule" id="PRU00042"/>
    </source>
</evidence>
<dbReference type="PROSITE" id="PS00194">
    <property type="entry name" value="THIOREDOXIN_1"/>
    <property type="match status" value="1"/>
</dbReference>
<dbReference type="GO" id="GO:0008270">
    <property type="term" value="F:zinc ion binding"/>
    <property type="evidence" value="ECO:0007669"/>
    <property type="project" value="UniProtKB-KW"/>
</dbReference>
<feature type="domain" description="Thioredoxin" evidence="4">
    <location>
        <begin position="1"/>
        <end position="110"/>
    </location>
</feature>
<dbReference type="InterPro" id="IPR036339">
    <property type="entry name" value="PUB-like_dom_sf"/>
</dbReference>
<dbReference type="InterPro" id="IPR015940">
    <property type="entry name" value="UBA"/>
</dbReference>
<dbReference type="Proteomes" id="UP000836788">
    <property type="component" value="Chromosome 10"/>
</dbReference>
<evidence type="ECO:0000256" key="2">
    <source>
        <dbReference type="SAM" id="MobiDB-lite"/>
    </source>
</evidence>
<dbReference type="GO" id="GO:0031397">
    <property type="term" value="P:negative regulation of protein ubiquitination"/>
    <property type="evidence" value="ECO:0007669"/>
    <property type="project" value="TreeGrafter"/>
</dbReference>
<dbReference type="PROSITE" id="PS00028">
    <property type="entry name" value="ZINC_FINGER_C2H2_1"/>
    <property type="match status" value="1"/>
</dbReference>
<accession>A0A8J9S3P4</accession>
<dbReference type="Pfam" id="PF22562">
    <property type="entry name" value="UBA_7"/>
    <property type="match status" value="1"/>
</dbReference>
<protein>
    <recommendedName>
        <fullName evidence="6">C2H2-type domain-containing protein</fullName>
    </recommendedName>
</protein>
<dbReference type="GO" id="GO:0005737">
    <property type="term" value="C:cytoplasm"/>
    <property type="evidence" value="ECO:0007669"/>
    <property type="project" value="TreeGrafter"/>
</dbReference>
<evidence type="ECO:0000259" key="4">
    <source>
        <dbReference type="PROSITE" id="PS51352"/>
    </source>
</evidence>
<dbReference type="InterPro" id="IPR018997">
    <property type="entry name" value="PUB_domain"/>
</dbReference>
<dbReference type="InterPro" id="IPR036249">
    <property type="entry name" value="Thioredoxin-like_sf"/>
</dbReference>
<dbReference type="Pfam" id="PF00085">
    <property type="entry name" value="Thioredoxin"/>
    <property type="match status" value="1"/>
</dbReference>
<dbReference type="GO" id="GO:0005634">
    <property type="term" value="C:nucleus"/>
    <property type="evidence" value="ECO:0007669"/>
    <property type="project" value="TreeGrafter"/>
</dbReference>
<name>A0A8J9S3P4_PHATR</name>
<dbReference type="InterPro" id="IPR013766">
    <property type="entry name" value="Thioredoxin_domain"/>
</dbReference>
<dbReference type="InterPro" id="IPR009060">
    <property type="entry name" value="UBA-like_sf"/>
</dbReference>
<dbReference type="InterPro" id="IPR017937">
    <property type="entry name" value="Thioredoxin_CS"/>
</dbReference>
<feature type="compositionally biased region" description="Low complexity" evidence="2">
    <location>
        <begin position="190"/>
        <end position="204"/>
    </location>
</feature>
<gene>
    <name evidence="5" type="ORF">PTTT1_LOCUS8140</name>
</gene>
<dbReference type="InterPro" id="IPR013087">
    <property type="entry name" value="Znf_C2H2_type"/>
</dbReference>
<dbReference type="SUPFAM" id="SSF52833">
    <property type="entry name" value="Thioredoxin-like"/>
    <property type="match status" value="1"/>
</dbReference>
<dbReference type="PROSITE" id="PS51352">
    <property type="entry name" value="THIOREDOXIN_2"/>
    <property type="match status" value="1"/>
</dbReference>
<evidence type="ECO:0000259" key="3">
    <source>
        <dbReference type="PROSITE" id="PS50157"/>
    </source>
</evidence>
<dbReference type="GO" id="GO:0036435">
    <property type="term" value="F:K48-linked polyubiquitin modification-dependent protein binding"/>
    <property type="evidence" value="ECO:0007669"/>
    <property type="project" value="TreeGrafter"/>
</dbReference>
<dbReference type="Pfam" id="PF09409">
    <property type="entry name" value="PUB"/>
    <property type="match status" value="1"/>
</dbReference>
<evidence type="ECO:0008006" key="6">
    <source>
        <dbReference type="Google" id="ProtNLM"/>
    </source>
</evidence>
<feature type="domain" description="C2H2-type" evidence="3">
    <location>
        <begin position="269"/>
        <end position="298"/>
    </location>
</feature>
<dbReference type="SUPFAM" id="SSF46934">
    <property type="entry name" value="UBA-like"/>
    <property type="match status" value="1"/>
</dbReference>
<proteinExistence type="predicted"/>
<dbReference type="CDD" id="cd02947">
    <property type="entry name" value="TRX_family"/>
    <property type="match status" value="1"/>
</dbReference>
<dbReference type="PANTHER" id="PTHR46340:SF1">
    <property type="entry name" value="UBX DOMAIN-CONTAINING PROTEIN 1"/>
    <property type="match status" value="1"/>
</dbReference>
<feature type="region of interest" description="Disordered" evidence="2">
    <location>
        <begin position="150"/>
        <end position="208"/>
    </location>
</feature>
<feature type="region of interest" description="Disordered" evidence="2">
    <location>
        <begin position="331"/>
        <end position="359"/>
    </location>
</feature>
<dbReference type="SUPFAM" id="SSF143503">
    <property type="entry name" value="PUG domain-like"/>
    <property type="match status" value="1"/>
</dbReference>
<dbReference type="PROSITE" id="PS50157">
    <property type="entry name" value="ZINC_FINGER_C2H2_2"/>
    <property type="match status" value="1"/>
</dbReference>
<dbReference type="Gene3D" id="1.10.8.10">
    <property type="entry name" value="DNA helicase RuvA subunit, C-terminal domain"/>
    <property type="match status" value="1"/>
</dbReference>
<dbReference type="PANTHER" id="PTHR46340">
    <property type="entry name" value="UBX DOMAIN-CONTAINING PROTEIN 1"/>
    <property type="match status" value="1"/>
</dbReference>